<sequence>MKKIINKIPALLLLMVVLVSCEYEPIIFDNENGLTAVNFKASSGTLPVPAEGSTFEIPVTVTTVSTSDRTINYSVDESSTASPAEYSITEAVIPAGSYVGSIVVTGNFDAIPDLTTTTVVVNLEGVEGGDSVDTRNKFSLNLFKKCPSDLAGIYQVSSTGASTDAGTGFPTVDGFAYTVSIEKKEGSDLEYVISDGVAGVYIEWYSGYGYTFETEGEFIDVCDSLSGSWQDAFGSTIVLDGTVNEDGTLTINWTNGFGDSATATYTRQ</sequence>
<evidence type="ECO:0000313" key="2">
    <source>
        <dbReference type="Proteomes" id="UP000315131"/>
    </source>
</evidence>
<organism evidence="1 2">
    <name type="scientific">Christiangramia sabulilitoris</name>
    <dbReference type="NCBI Taxonomy" id="2583991"/>
    <lineage>
        <taxon>Bacteria</taxon>
        <taxon>Pseudomonadati</taxon>
        <taxon>Bacteroidota</taxon>
        <taxon>Flavobacteriia</taxon>
        <taxon>Flavobacteriales</taxon>
        <taxon>Flavobacteriaceae</taxon>
        <taxon>Christiangramia</taxon>
    </lineage>
</organism>
<protein>
    <recommendedName>
        <fullName evidence="3">Calx-beta domain-containing protein</fullName>
    </recommendedName>
</protein>
<accession>A0A550I7U1</accession>
<dbReference type="AlphaFoldDB" id="A0A550I7U1"/>
<keyword evidence="2" id="KW-1185">Reference proteome</keyword>
<gene>
    <name evidence="1" type="ORF">FGM01_03910</name>
</gene>
<dbReference type="EMBL" id="VHSF01000001">
    <property type="protein sequence ID" value="TRO67040.1"/>
    <property type="molecule type" value="Genomic_DNA"/>
</dbReference>
<dbReference type="Proteomes" id="UP000315131">
    <property type="component" value="Unassembled WGS sequence"/>
</dbReference>
<evidence type="ECO:0008006" key="3">
    <source>
        <dbReference type="Google" id="ProtNLM"/>
    </source>
</evidence>
<dbReference type="RefSeq" id="WP_143409820.1">
    <property type="nucleotide sequence ID" value="NZ_VHSF01000001.1"/>
</dbReference>
<comment type="caution">
    <text evidence="1">The sequence shown here is derived from an EMBL/GenBank/DDBJ whole genome shotgun (WGS) entry which is preliminary data.</text>
</comment>
<dbReference type="PROSITE" id="PS51257">
    <property type="entry name" value="PROKAR_LIPOPROTEIN"/>
    <property type="match status" value="1"/>
</dbReference>
<dbReference type="OrthoDB" id="1133641at2"/>
<name>A0A550I7U1_9FLAO</name>
<evidence type="ECO:0000313" key="1">
    <source>
        <dbReference type="EMBL" id="TRO67040.1"/>
    </source>
</evidence>
<proteinExistence type="predicted"/>
<reference evidence="1 2" key="1">
    <citation type="submission" date="2019-06" db="EMBL/GenBank/DDBJ databases">
        <title>Gramella sabulilitoris sp. nov., isolated from a marine sand.</title>
        <authorList>
            <person name="Yoon J.-H."/>
        </authorList>
    </citation>
    <scope>NUCLEOTIDE SEQUENCE [LARGE SCALE GENOMIC DNA]</scope>
    <source>
        <strain evidence="1 2">HSMS-1</strain>
    </source>
</reference>